<dbReference type="PANTHER" id="PTHR44591:SF3">
    <property type="entry name" value="RESPONSE REGULATORY DOMAIN-CONTAINING PROTEIN"/>
    <property type="match status" value="1"/>
</dbReference>
<dbReference type="InterPro" id="IPR050595">
    <property type="entry name" value="Bact_response_regulator"/>
</dbReference>
<dbReference type="Gene3D" id="3.40.50.2300">
    <property type="match status" value="1"/>
</dbReference>
<dbReference type="PROSITE" id="PS50110">
    <property type="entry name" value="RESPONSE_REGULATORY"/>
    <property type="match status" value="1"/>
</dbReference>
<evidence type="ECO:0000313" key="8">
    <source>
        <dbReference type="Proteomes" id="UP000287388"/>
    </source>
</evidence>
<dbReference type="Pfam" id="PF00072">
    <property type="entry name" value="Response_reg"/>
    <property type="match status" value="1"/>
</dbReference>
<dbReference type="RefSeq" id="WP_003165808.1">
    <property type="nucleotide sequence ID" value="NZ_BJNC01000002.1"/>
</dbReference>
<name>A0A246KHM1_BREDI</name>
<dbReference type="SUPFAM" id="SSF52172">
    <property type="entry name" value="CheY-like"/>
    <property type="match status" value="1"/>
</dbReference>
<evidence type="ECO:0000313" key="4">
    <source>
        <dbReference type="EMBL" id="ASD26067.1"/>
    </source>
</evidence>
<dbReference type="EMBL" id="CP021995">
    <property type="protein sequence ID" value="ASD26067.1"/>
    <property type="molecule type" value="Genomic_DNA"/>
</dbReference>
<evidence type="ECO:0000259" key="3">
    <source>
        <dbReference type="PROSITE" id="PS50110"/>
    </source>
</evidence>
<reference evidence="5 8" key="3">
    <citation type="submission" date="2019-01" db="EMBL/GenBank/DDBJ databases">
        <title>Brevundimonas diminuta Genome sequencing and assembly.</title>
        <authorList>
            <person name="Chen H."/>
        </authorList>
    </citation>
    <scope>NUCLEOTIDE SEQUENCE [LARGE SCALE GENOMIC DNA]</scope>
    <source>
        <strain evidence="5">ATCC</strain>
        <strain evidence="8">ATCC(B) 19146</strain>
    </source>
</reference>
<accession>A0A246KHM1</accession>
<evidence type="ECO:0000313" key="5">
    <source>
        <dbReference type="EMBL" id="QAT15812.1"/>
    </source>
</evidence>
<comment type="caution">
    <text evidence="2">Lacks conserved residue(s) required for the propagation of feature annotation.</text>
</comment>
<dbReference type="KEGG" id="bdm:EQG53_16475"/>
<dbReference type="Proteomes" id="UP000287388">
    <property type="component" value="Chromosome"/>
</dbReference>
<gene>
    <name evidence="4" type="ORF">CD943_03665</name>
    <name evidence="5" type="ORF">EQG53_16475</name>
    <name evidence="6" type="ORF">I6H83_05980</name>
</gene>
<reference evidence="6 9" key="4">
    <citation type="submission" date="2020-12" db="EMBL/GenBank/DDBJ databases">
        <title>FDA dAtabase for Regulatory Grade micrObial Sequences (FDA-ARGOS): Supporting development and validation of Infectious Disease Dx tests.</title>
        <authorList>
            <person name="Kerrigan L."/>
            <person name="Long C."/>
            <person name="Tallon L."/>
            <person name="Sadzewicz L."/>
            <person name="Zhao X."/>
            <person name="Boylan J."/>
            <person name="Ott S."/>
            <person name="Bowen H."/>
            <person name="Vavikolanu K."/>
            <person name="Mehta A."/>
            <person name="Aluvathingal J."/>
            <person name="Nadendla S."/>
            <person name="Yan Y."/>
            <person name="Sichtig H."/>
        </authorList>
    </citation>
    <scope>NUCLEOTIDE SEQUENCE [LARGE SCALE GENOMIC DNA]</scope>
    <source>
        <strain evidence="6 9">FDAARGOS_1026</strain>
    </source>
</reference>
<organism evidence="4 7">
    <name type="scientific">Brevundimonas diminuta</name>
    <name type="common">Pseudomonas diminuta</name>
    <dbReference type="NCBI Taxonomy" id="293"/>
    <lineage>
        <taxon>Bacteria</taxon>
        <taxon>Pseudomonadati</taxon>
        <taxon>Pseudomonadota</taxon>
        <taxon>Alphaproteobacteria</taxon>
        <taxon>Caulobacterales</taxon>
        <taxon>Caulobacteraceae</taxon>
        <taxon>Brevundimonas</taxon>
    </lineage>
</organism>
<dbReference type="EMBL" id="CP035093">
    <property type="protein sequence ID" value="QAT15812.1"/>
    <property type="molecule type" value="Genomic_DNA"/>
</dbReference>
<protein>
    <submittedName>
        <fullName evidence="4">Response regulator</fullName>
    </submittedName>
</protein>
<dbReference type="AlphaFoldDB" id="A0A246KHM1"/>
<feature type="domain" description="Response regulatory" evidence="3">
    <location>
        <begin position="18"/>
        <end position="136"/>
    </location>
</feature>
<reference evidence="4 7" key="2">
    <citation type="submission" date="2017-06" db="EMBL/GenBank/DDBJ databases">
        <authorList>
            <person name="Kim H.J."/>
            <person name="Triplett B.A."/>
        </authorList>
    </citation>
    <scope>NUCLEOTIDE SEQUENCE [LARGE SCALE GENOMIC DNA]</scope>
    <source>
        <strain evidence="4 7">BZC3</strain>
    </source>
</reference>
<dbReference type="SMART" id="SM00448">
    <property type="entry name" value="REC"/>
    <property type="match status" value="1"/>
</dbReference>
<dbReference type="GeneID" id="56576177"/>
<dbReference type="EMBL" id="CP066026">
    <property type="protein sequence ID" value="QQB89973.1"/>
    <property type="molecule type" value="Genomic_DNA"/>
</dbReference>
<evidence type="ECO:0000256" key="2">
    <source>
        <dbReference type="PROSITE-ProRule" id="PRU00169"/>
    </source>
</evidence>
<dbReference type="Proteomes" id="UP000596117">
    <property type="component" value="Chromosome"/>
</dbReference>
<evidence type="ECO:0000256" key="1">
    <source>
        <dbReference type="ARBA" id="ARBA00022553"/>
    </source>
</evidence>
<evidence type="ECO:0000313" key="9">
    <source>
        <dbReference type="Proteomes" id="UP000596117"/>
    </source>
</evidence>
<dbReference type="GO" id="GO:0000160">
    <property type="term" value="P:phosphorelay signal transduction system"/>
    <property type="evidence" value="ECO:0007669"/>
    <property type="project" value="InterPro"/>
</dbReference>
<evidence type="ECO:0000313" key="6">
    <source>
        <dbReference type="EMBL" id="QQB89973.1"/>
    </source>
</evidence>
<dbReference type="PANTHER" id="PTHR44591">
    <property type="entry name" value="STRESS RESPONSE REGULATOR PROTEIN 1"/>
    <property type="match status" value="1"/>
</dbReference>
<dbReference type="STRING" id="293.GCA_000988015_00411"/>
<keyword evidence="9" id="KW-1185">Reference proteome</keyword>
<proteinExistence type="predicted"/>
<keyword evidence="1" id="KW-0597">Phosphoprotein</keyword>
<dbReference type="InterPro" id="IPR001789">
    <property type="entry name" value="Sig_transdc_resp-reg_receiver"/>
</dbReference>
<evidence type="ECO:0000313" key="7">
    <source>
        <dbReference type="Proteomes" id="UP000197024"/>
    </source>
</evidence>
<sequence length="268" mass="28796">MFALDAKTMQRIAPVVRRVLIVDPNPAAARLLMDLLKGFGSREIVVEGDEARVLDLAREMEPGLICTERAGPKLDGEALVRRIRRSSLSCRRAPIIMVTAEATASAIKGARDSGVHEFLRKPFTSGDLQRRIENLATKPRDWVEAVGYVGPDRRRFNSDDYAGPQKRKADKPRSGAEAAVAVKDQAMRILFSALTQFDSDPMQAVRAIKQQAETLKALAIKTGDAPLAIAAAGLDTVLAAGAPTKAALTAPVQAVLKLAPPETLARAG</sequence>
<dbReference type="Proteomes" id="UP000197024">
    <property type="component" value="Chromosome"/>
</dbReference>
<dbReference type="InterPro" id="IPR011006">
    <property type="entry name" value="CheY-like_superfamily"/>
</dbReference>
<reference evidence="4 7" key="1">
    <citation type="submission" date="2017-06" db="EMBL/GenBank/DDBJ databases">
        <title>Biodegradation of gentamicin by bacterial consortia AMQD4 in synthetic medium and raw gentamicin sewage.</title>
        <authorList>
            <person name="Chang H."/>
            <person name="Feng Y."/>
            <person name="Li Z."/>
            <person name="Xue J."/>
            <person name="Cheng D."/>
        </authorList>
    </citation>
    <scope>NUCLEOTIDE SEQUENCE [LARGE SCALE GENOMIC DNA]</scope>
    <source>
        <strain evidence="4 7">BZC3</strain>
    </source>
</reference>